<accession>A0A450TPF4</accession>
<sequence>MTNTPHIAPPAFPPIVLASTSVYRRGLLSRLGLAFETQSPTTDERPLAGETPRALVYRLAKAKARSIAAAMAPTMTPDHPAALIIGSDQVAVLDDTILGKPGDLAATIEQLSRAAGRRVTFLTGVCVLNTETGKADVDVVAFSVLFRKLTGRQIRNYAERERPFDCAGGFKSESLGVALFERMEGEDPTALVGLPLIRLTDMLARQGVDVLGG</sequence>
<dbReference type="EMBL" id="CAADEZ010000518">
    <property type="protein sequence ID" value="VFJ69681.1"/>
    <property type="molecule type" value="Genomic_DNA"/>
</dbReference>
<proteinExistence type="inferred from homology"/>
<feature type="site" description="Important for substrate specificity" evidence="9">
    <location>
        <position position="89"/>
    </location>
</feature>
<dbReference type="FunFam" id="3.90.950.10:FF:000005">
    <property type="entry name" value="7-methyl-GTP pyrophosphatase"/>
    <property type="match status" value="1"/>
</dbReference>
<dbReference type="EC" id="3.6.1.-" evidence="9"/>
<evidence type="ECO:0000313" key="11">
    <source>
        <dbReference type="EMBL" id="VFJ74783.1"/>
    </source>
</evidence>
<dbReference type="CDD" id="cd00555">
    <property type="entry name" value="Maf"/>
    <property type="match status" value="1"/>
</dbReference>
<evidence type="ECO:0000256" key="8">
    <source>
        <dbReference type="ARBA" id="ARBA00068163"/>
    </source>
</evidence>
<evidence type="ECO:0000256" key="3">
    <source>
        <dbReference type="ARBA" id="ARBA00022801"/>
    </source>
</evidence>
<evidence type="ECO:0000256" key="1">
    <source>
        <dbReference type="ARBA" id="ARBA00004496"/>
    </source>
</evidence>
<evidence type="ECO:0000256" key="5">
    <source>
        <dbReference type="ARBA" id="ARBA00050213"/>
    </source>
</evidence>
<dbReference type="GO" id="GO:0009117">
    <property type="term" value="P:nucleotide metabolic process"/>
    <property type="evidence" value="ECO:0007669"/>
    <property type="project" value="UniProtKB-KW"/>
</dbReference>
<gene>
    <name evidence="10" type="ORF">BECKFM1743A_GA0114220_105181</name>
    <name evidence="12" type="ORF">BECKFM1743B_GA0114221_105031</name>
    <name evidence="11" type="ORF">BECKFM1743C_GA0114222_108111</name>
</gene>
<name>A0A450TPF4_9GAMM</name>
<evidence type="ECO:0000256" key="4">
    <source>
        <dbReference type="ARBA" id="ARBA00023080"/>
    </source>
</evidence>
<dbReference type="PANTHER" id="PTHR43213:SF10">
    <property type="entry name" value="7-METHYL-GTP PYROPHOSPHATASE"/>
    <property type="match status" value="1"/>
</dbReference>
<evidence type="ECO:0000256" key="7">
    <source>
        <dbReference type="ARBA" id="ARBA00060749"/>
    </source>
</evidence>
<reference evidence="10" key="1">
    <citation type="submission" date="2019-02" db="EMBL/GenBank/DDBJ databases">
        <authorList>
            <person name="Gruber-Vodicka R. H."/>
            <person name="Seah K. B. B."/>
        </authorList>
    </citation>
    <scope>NUCLEOTIDE SEQUENCE</scope>
    <source>
        <strain evidence="10">BECK_BZ163</strain>
        <strain evidence="12">BECK_BZ164</strain>
        <strain evidence="11">BECK_BZ165</strain>
    </source>
</reference>
<evidence type="ECO:0000256" key="9">
    <source>
        <dbReference type="HAMAP-Rule" id="MF_00528"/>
    </source>
</evidence>
<comment type="subcellular location">
    <subcellularLocation>
        <location evidence="1 9">Cytoplasm</location>
    </subcellularLocation>
</comment>
<feature type="site" description="Important for substrate specificity" evidence="9">
    <location>
        <position position="23"/>
    </location>
</feature>
<evidence type="ECO:0000313" key="10">
    <source>
        <dbReference type="EMBL" id="VFJ69681.1"/>
    </source>
</evidence>
<keyword evidence="3 9" id="KW-0378">Hydrolase</keyword>
<comment type="catalytic activity">
    <reaction evidence="5 9">
        <text>N(7)-methyl-GTP + H2O = N(7)-methyl-GMP + diphosphate + H(+)</text>
        <dbReference type="Rhea" id="RHEA:58744"/>
        <dbReference type="ChEBI" id="CHEBI:15377"/>
        <dbReference type="ChEBI" id="CHEBI:15378"/>
        <dbReference type="ChEBI" id="CHEBI:33019"/>
        <dbReference type="ChEBI" id="CHEBI:58285"/>
        <dbReference type="ChEBI" id="CHEBI:87133"/>
    </reaction>
</comment>
<dbReference type="Gene3D" id="3.90.950.10">
    <property type="match status" value="1"/>
</dbReference>
<keyword evidence="4 9" id="KW-0546">Nucleotide metabolism</keyword>
<dbReference type="PIRSF" id="PIRSF006305">
    <property type="entry name" value="Maf"/>
    <property type="match status" value="1"/>
</dbReference>
<comment type="cofactor">
    <cofactor evidence="9">
        <name>a divalent metal cation</name>
        <dbReference type="ChEBI" id="CHEBI:60240"/>
    </cofactor>
</comment>
<comment type="similarity">
    <text evidence="7 9">Belongs to the Maf family. YceF subfamily.</text>
</comment>
<dbReference type="SUPFAM" id="SSF52972">
    <property type="entry name" value="ITPase-like"/>
    <property type="match status" value="1"/>
</dbReference>
<feature type="site" description="Important for substrate specificity" evidence="9">
    <location>
        <position position="173"/>
    </location>
</feature>
<dbReference type="EMBL" id="CAADFL010000503">
    <property type="protein sequence ID" value="VFK17801.1"/>
    <property type="molecule type" value="Genomic_DNA"/>
</dbReference>
<keyword evidence="2 9" id="KW-0963">Cytoplasm</keyword>
<dbReference type="InterPro" id="IPR003697">
    <property type="entry name" value="Maf-like"/>
</dbReference>
<comment type="function">
    <text evidence="6 9">Nucleoside triphosphate pyrophosphatase that hydrolyzes 7-methyl-GTP (m(7)GTP). May have a dual role in cell division arrest and in preventing the incorporation of modified nucleotides into cellular nucleic acids.</text>
</comment>
<feature type="active site" description="Proton acceptor" evidence="9">
    <location>
        <position position="88"/>
    </location>
</feature>
<dbReference type="GO" id="GO:0005737">
    <property type="term" value="C:cytoplasm"/>
    <property type="evidence" value="ECO:0007669"/>
    <property type="project" value="UniProtKB-SubCell"/>
</dbReference>
<dbReference type="GO" id="GO:0047429">
    <property type="term" value="F:nucleoside triphosphate diphosphatase activity"/>
    <property type="evidence" value="ECO:0007669"/>
    <property type="project" value="InterPro"/>
</dbReference>
<dbReference type="InterPro" id="IPR029001">
    <property type="entry name" value="ITPase-like_fam"/>
</dbReference>
<organism evidence="10">
    <name type="scientific">Candidatus Kentrum sp. FM</name>
    <dbReference type="NCBI Taxonomy" id="2126340"/>
    <lineage>
        <taxon>Bacteria</taxon>
        <taxon>Pseudomonadati</taxon>
        <taxon>Pseudomonadota</taxon>
        <taxon>Gammaproteobacteria</taxon>
        <taxon>Candidatus Kentrum</taxon>
    </lineage>
</organism>
<dbReference type="NCBIfam" id="TIGR00172">
    <property type="entry name" value="maf"/>
    <property type="match status" value="1"/>
</dbReference>
<dbReference type="HAMAP" id="MF_00528">
    <property type="entry name" value="Maf"/>
    <property type="match status" value="1"/>
</dbReference>
<dbReference type="AlphaFoldDB" id="A0A450TPF4"/>
<dbReference type="Pfam" id="PF02545">
    <property type="entry name" value="Maf"/>
    <property type="match status" value="1"/>
</dbReference>
<comment type="caution">
    <text evidence="9">Lacks conserved residue(s) required for the propagation of feature annotation.</text>
</comment>
<evidence type="ECO:0000256" key="2">
    <source>
        <dbReference type="ARBA" id="ARBA00022490"/>
    </source>
</evidence>
<evidence type="ECO:0000256" key="6">
    <source>
        <dbReference type="ARBA" id="ARBA00053369"/>
    </source>
</evidence>
<dbReference type="PANTHER" id="PTHR43213">
    <property type="entry name" value="BIFUNCTIONAL DTTP/UTP PYROPHOSPHATASE/METHYLTRANSFERASE PROTEIN-RELATED"/>
    <property type="match status" value="1"/>
</dbReference>
<protein>
    <recommendedName>
        <fullName evidence="8 9">7-methyl-GTP pyrophosphatase</fullName>
        <shortName evidence="9">m(7)GTP pyrophosphatase</shortName>
        <ecNumber evidence="9">3.6.1.-</ecNumber>
    </recommendedName>
</protein>
<evidence type="ECO:0000313" key="12">
    <source>
        <dbReference type="EMBL" id="VFK17801.1"/>
    </source>
</evidence>
<dbReference type="EMBL" id="CAADFA010000811">
    <property type="protein sequence ID" value="VFJ74783.1"/>
    <property type="molecule type" value="Genomic_DNA"/>
</dbReference>